<accession>A0A058ZDD8</accession>
<name>A0A058ZDD8_FONAL</name>
<reference evidence="1" key="1">
    <citation type="submission" date="2013-04" db="EMBL/GenBank/DDBJ databases">
        <title>The Genome Sequence of Fonticula alba ATCC 38817.</title>
        <authorList>
            <consortium name="The Broad Institute Genomics Platform"/>
            <person name="Russ C."/>
            <person name="Cuomo C."/>
            <person name="Burger G."/>
            <person name="Gray M.W."/>
            <person name="Holland P.W.H."/>
            <person name="King N."/>
            <person name="Lang F.B.F."/>
            <person name="Roger A.J."/>
            <person name="Ruiz-Trillo I."/>
            <person name="Brown M."/>
            <person name="Walker B."/>
            <person name="Young S."/>
            <person name="Zeng Q."/>
            <person name="Gargeya S."/>
            <person name="Fitzgerald M."/>
            <person name="Haas B."/>
            <person name="Abouelleil A."/>
            <person name="Allen A.W."/>
            <person name="Alvarado L."/>
            <person name="Arachchi H.M."/>
            <person name="Berlin A.M."/>
            <person name="Chapman S.B."/>
            <person name="Gainer-Dewar J."/>
            <person name="Goldberg J."/>
            <person name="Griggs A."/>
            <person name="Gujja S."/>
            <person name="Hansen M."/>
            <person name="Howarth C."/>
            <person name="Imamovic A."/>
            <person name="Ireland A."/>
            <person name="Larimer J."/>
            <person name="McCowan C."/>
            <person name="Murphy C."/>
            <person name="Pearson M."/>
            <person name="Poon T.W."/>
            <person name="Priest M."/>
            <person name="Roberts A."/>
            <person name="Saif S."/>
            <person name="Shea T."/>
            <person name="Sisk P."/>
            <person name="Sykes S."/>
            <person name="Wortman J."/>
            <person name="Nusbaum C."/>
            <person name="Birren B."/>
        </authorList>
    </citation>
    <scope>NUCLEOTIDE SEQUENCE [LARGE SCALE GENOMIC DNA]</scope>
    <source>
        <strain evidence="1">ATCC 38817</strain>
    </source>
</reference>
<evidence type="ECO:0000313" key="1">
    <source>
        <dbReference type="EMBL" id="KCV71951.1"/>
    </source>
</evidence>
<evidence type="ECO:0000313" key="2">
    <source>
        <dbReference type="Proteomes" id="UP000030693"/>
    </source>
</evidence>
<protein>
    <submittedName>
        <fullName evidence="1">Uncharacterized protein</fullName>
    </submittedName>
</protein>
<keyword evidence="2" id="KW-1185">Reference proteome</keyword>
<dbReference type="GeneID" id="20526085"/>
<dbReference type="RefSeq" id="XP_009493529.1">
    <property type="nucleotide sequence ID" value="XM_009495254.1"/>
</dbReference>
<proteinExistence type="predicted"/>
<sequence>MSTTEPAPLPGDLALLPTSDLVSLIDAKIGSILHAVQAIMLQTGQQGLVLPSSSASPEKFPVNEQLLQAVGQLMTFYKATMGQIKLLLETLYSEERTGSSVPDVGINEEVTSLLRKDAAYKERIAEKLALLKEIKVTLSAFEIHFSNDASDPAVGI</sequence>
<organism evidence="1">
    <name type="scientific">Fonticula alba</name>
    <name type="common">Slime mold</name>
    <dbReference type="NCBI Taxonomy" id="691883"/>
    <lineage>
        <taxon>Eukaryota</taxon>
        <taxon>Rotosphaerida</taxon>
        <taxon>Fonticulaceae</taxon>
        <taxon>Fonticula</taxon>
    </lineage>
</organism>
<dbReference type="Proteomes" id="UP000030693">
    <property type="component" value="Unassembled WGS sequence"/>
</dbReference>
<dbReference type="EMBL" id="KB932202">
    <property type="protein sequence ID" value="KCV71951.1"/>
    <property type="molecule type" value="Genomic_DNA"/>
</dbReference>
<gene>
    <name evidence="1" type="ORF">H696_01360</name>
</gene>
<dbReference type="AlphaFoldDB" id="A0A058ZDD8"/>